<sequence length="209" mass="23461">ELKADYVEFDIHITKDGEIVIIHDSDTLSTTGVKGLIMDMTLNQIKNLNAGEGEKIPTLRELISIARKKIGLQIEIKSKNLLDNLIHILKNDNLLSTSIISCFMLDELLKLKLLEPSLKVGLLLPAELVSLKIIKRKIVKVAENNFYSIHPHYNIVTREIVDFAHINGLKVIAWTVNEGAMMKKLIEMGVDGIITDDIILANEVFGRKI</sequence>
<gene>
    <name evidence="2" type="ORF">S01H1_54741</name>
</gene>
<dbReference type="Pfam" id="PF03009">
    <property type="entry name" value="GDPD"/>
    <property type="match status" value="1"/>
</dbReference>
<organism evidence="2">
    <name type="scientific">marine sediment metagenome</name>
    <dbReference type="NCBI Taxonomy" id="412755"/>
    <lineage>
        <taxon>unclassified sequences</taxon>
        <taxon>metagenomes</taxon>
        <taxon>ecological metagenomes</taxon>
    </lineage>
</organism>
<accession>X0X3R4</accession>
<dbReference type="Gene3D" id="3.20.20.190">
    <property type="entry name" value="Phosphatidylinositol (PI) phosphodiesterase"/>
    <property type="match status" value="1"/>
</dbReference>
<feature type="non-terminal residue" evidence="2">
    <location>
        <position position="1"/>
    </location>
</feature>
<dbReference type="InterPro" id="IPR017946">
    <property type="entry name" value="PLC-like_Pdiesterase_TIM-brl"/>
</dbReference>
<dbReference type="PROSITE" id="PS51704">
    <property type="entry name" value="GP_PDE"/>
    <property type="match status" value="1"/>
</dbReference>
<dbReference type="GO" id="GO:0006629">
    <property type="term" value="P:lipid metabolic process"/>
    <property type="evidence" value="ECO:0007669"/>
    <property type="project" value="InterPro"/>
</dbReference>
<name>X0X3R4_9ZZZZ</name>
<protein>
    <recommendedName>
        <fullName evidence="1">GP-PDE domain-containing protein</fullName>
    </recommendedName>
</protein>
<dbReference type="GO" id="GO:0008081">
    <property type="term" value="F:phosphoric diester hydrolase activity"/>
    <property type="evidence" value="ECO:0007669"/>
    <property type="project" value="InterPro"/>
</dbReference>
<dbReference type="EMBL" id="BARS01035534">
    <property type="protein sequence ID" value="GAG19641.1"/>
    <property type="molecule type" value="Genomic_DNA"/>
</dbReference>
<feature type="domain" description="GP-PDE" evidence="1">
    <location>
        <begin position="1"/>
        <end position="205"/>
    </location>
</feature>
<comment type="caution">
    <text evidence="2">The sequence shown here is derived from an EMBL/GenBank/DDBJ whole genome shotgun (WGS) entry which is preliminary data.</text>
</comment>
<dbReference type="SUPFAM" id="SSF51695">
    <property type="entry name" value="PLC-like phosphodiesterases"/>
    <property type="match status" value="1"/>
</dbReference>
<proteinExistence type="predicted"/>
<dbReference type="PANTHER" id="PTHR46211:SF14">
    <property type="entry name" value="GLYCEROPHOSPHODIESTER PHOSPHODIESTERASE"/>
    <property type="match status" value="1"/>
</dbReference>
<dbReference type="PANTHER" id="PTHR46211">
    <property type="entry name" value="GLYCEROPHOSPHORYL DIESTER PHOSPHODIESTERASE"/>
    <property type="match status" value="1"/>
</dbReference>
<evidence type="ECO:0000313" key="2">
    <source>
        <dbReference type="EMBL" id="GAG19641.1"/>
    </source>
</evidence>
<dbReference type="InterPro" id="IPR030395">
    <property type="entry name" value="GP_PDE_dom"/>
</dbReference>
<dbReference type="AlphaFoldDB" id="X0X3R4"/>
<evidence type="ECO:0000259" key="1">
    <source>
        <dbReference type="PROSITE" id="PS51704"/>
    </source>
</evidence>
<reference evidence="2" key="1">
    <citation type="journal article" date="2014" name="Front. Microbiol.">
        <title>High frequency of phylogenetically diverse reductive dehalogenase-homologous genes in deep subseafloor sedimentary metagenomes.</title>
        <authorList>
            <person name="Kawai M."/>
            <person name="Futagami T."/>
            <person name="Toyoda A."/>
            <person name="Takaki Y."/>
            <person name="Nishi S."/>
            <person name="Hori S."/>
            <person name="Arai W."/>
            <person name="Tsubouchi T."/>
            <person name="Morono Y."/>
            <person name="Uchiyama I."/>
            <person name="Ito T."/>
            <person name="Fujiyama A."/>
            <person name="Inagaki F."/>
            <person name="Takami H."/>
        </authorList>
    </citation>
    <scope>NUCLEOTIDE SEQUENCE</scope>
    <source>
        <strain evidence="2">Expedition CK06-06</strain>
    </source>
</reference>